<name>A0A6I4P2N1_9MICO</name>
<organism evidence="2 3">
    <name type="scientific">Agromyces seonyuensis</name>
    <dbReference type="NCBI Taxonomy" id="2662446"/>
    <lineage>
        <taxon>Bacteria</taxon>
        <taxon>Bacillati</taxon>
        <taxon>Actinomycetota</taxon>
        <taxon>Actinomycetes</taxon>
        <taxon>Micrococcales</taxon>
        <taxon>Microbacteriaceae</taxon>
        <taxon>Agromyces</taxon>
    </lineage>
</organism>
<evidence type="ECO:0000313" key="3">
    <source>
        <dbReference type="Proteomes" id="UP000438182"/>
    </source>
</evidence>
<dbReference type="Proteomes" id="UP000438182">
    <property type="component" value="Unassembled WGS sequence"/>
</dbReference>
<dbReference type="AlphaFoldDB" id="A0A6I4P2N1"/>
<sequence>MSDERAETRHPDADDVRDERPGAIEELPLGERASRYAAVADELRDVLEGADHGGA</sequence>
<feature type="region of interest" description="Disordered" evidence="1">
    <location>
        <begin position="1"/>
        <end position="23"/>
    </location>
</feature>
<evidence type="ECO:0000313" key="2">
    <source>
        <dbReference type="EMBL" id="MWB99882.1"/>
    </source>
</evidence>
<gene>
    <name evidence="2" type="ORF">GB864_15150</name>
</gene>
<comment type="caution">
    <text evidence="2">The sequence shown here is derived from an EMBL/GenBank/DDBJ whole genome shotgun (WGS) entry which is preliminary data.</text>
</comment>
<keyword evidence="3" id="KW-1185">Reference proteome</keyword>
<proteinExistence type="predicted"/>
<dbReference type="RefSeq" id="WP_160426538.1">
    <property type="nucleotide sequence ID" value="NZ_WSTA01000085.1"/>
</dbReference>
<protein>
    <submittedName>
        <fullName evidence="2">Uncharacterized protein</fullName>
    </submittedName>
</protein>
<reference evidence="2 3" key="1">
    <citation type="submission" date="2019-12" db="EMBL/GenBank/DDBJ databases">
        <authorList>
            <person name="Kim Y.S."/>
        </authorList>
    </citation>
    <scope>NUCLEOTIDE SEQUENCE [LARGE SCALE GENOMIC DNA]</scope>
    <source>
        <strain evidence="2 3">MMS17-SY077</strain>
    </source>
</reference>
<dbReference type="EMBL" id="WSTA01000085">
    <property type="protein sequence ID" value="MWB99882.1"/>
    <property type="molecule type" value="Genomic_DNA"/>
</dbReference>
<accession>A0A6I4P2N1</accession>
<evidence type="ECO:0000256" key="1">
    <source>
        <dbReference type="SAM" id="MobiDB-lite"/>
    </source>
</evidence>